<feature type="domain" description="YbaK/aminoacyl-tRNA synthetase-associated" evidence="5">
    <location>
        <begin position="30"/>
        <end position="144"/>
    </location>
</feature>
<dbReference type="CDD" id="cd00002">
    <property type="entry name" value="YbaK_deacylase"/>
    <property type="match status" value="1"/>
</dbReference>
<keyword evidence="2 4" id="KW-0648">Protein biosynthesis</keyword>
<gene>
    <name evidence="6" type="ORF">SBA5_340020</name>
</gene>
<evidence type="ECO:0000256" key="1">
    <source>
        <dbReference type="ARBA" id="ARBA00009798"/>
    </source>
</evidence>
<name>A0A2N9LH94_9BACT</name>
<evidence type="ECO:0000256" key="4">
    <source>
        <dbReference type="PIRNR" id="PIRNR006181"/>
    </source>
</evidence>
<organism evidence="6 7">
    <name type="scientific">Candidatus Sulfuritelmatomonas gaucii</name>
    <dbReference type="NCBI Taxonomy" id="2043161"/>
    <lineage>
        <taxon>Bacteria</taxon>
        <taxon>Pseudomonadati</taxon>
        <taxon>Acidobacteriota</taxon>
        <taxon>Terriglobia</taxon>
        <taxon>Terriglobales</taxon>
        <taxon>Acidobacteriaceae</taxon>
        <taxon>Candidatus Sulfuritelmatomonas</taxon>
    </lineage>
</organism>
<dbReference type="Pfam" id="PF04073">
    <property type="entry name" value="tRNA_edit"/>
    <property type="match status" value="1"/>
</dbReference>
<sequence length="171" mass="18612">MKTNGARFLESLGIPFELREYEVDENDLSAIAVAKKIDMPAEQVFKTLLTSDAAHNYAFAVIPGDAALDFKKLARLAEWRKAEMAPLKDVQPLTGYIRGGVTIFGAKKPYRVFVDETAILFDKISVSAGTRGTQLILTPNDYLRAASALGEPVQTADLTKEAKPPSEGHSA</sequence>
<dbReference type="Gene3D" id="3.90.960.10">
    <property type="entry name" value="YbaK/aminoacyl-tRNA synthetase-associated domain"/>
    <property type="match status" value="1"/>
</dbReference>
<dbReference type="GO" id="GO:0006412">
    <property type="term" value="P:translation"/>
    <property type="evidence" value="ECO:0007669"/>
    <property type="project" value="UniProtKB-KW"/>
</dbReference>
<dbReference type="GO" id="GO:0002161">
    <property type="term" value="F:aminoacyl-tRNA deacylase activity"/>
    <property type="evidence" value="ECO:0007669"/>
    <property type="project" value="InterPro"/>
</dbReference>
<protein>
    <recommendedName>
        <fullName evidence="4">Cys-tRNA(Pro)/Cys-tRNA(Cys) deacylase</fullName>
        <ecNumber evidence="4">4.2.-.-</ecNumber>
    </recommendedName>
</protein>
<dbReference type="PANTHER" id="PTHR30411:SF0">
    <property type="entry name" value="CYS-TRNA(PRO)_CYS-TRNA(CYS) DEACYLASE YBAK"/>
    <property type="match status" value="1"/>
</dbReference>
<dbReference type="PIRSF" id="PIRSF006181">
    <property type="entry name" value="EbsC_YbaK"/>
    <property type="match status" value="1"/>
</dbReference>
<dbReference type="NCBIfam" id="TIGR00011">
    <property type="entry name" value="YbaK_EbsC"/>
    <property type="match status" value="1"/>
</dbReference>
<evidence type="ECO:0000313" key="6">
    <source>
        <dbReference type="EMBL" id="SPE22494.1"/>
    </source>
</evidence>
<evidence type="ECO:0000256" key="2">
    <source>
        <dbReference type="ARBA" id="ARBA00022917"/>
    </source>
</evidence>
<evidence type="ECO:0000256" key="3">
    <source>
        <dbReference type="ARBA" id="ARBA00023239"/>
    </source>
</evidence>
<dbReference type="InterPro" id="IPR004369">
    <property type="entry name" value="Prolyl-tRNA_editing_YbaK/EbsC"/>
</dbReference>
<dbReference type="AlphaFoldDB" id="A0A2N9LH94"/>
<dbReference type="Proteomes" id="UP000239735">
    <property type="component" value="Unassembled WGS sequence"/>
</dbReference>
<dbReference type="OrthoDB" id="9809296at2"/>
<reference evidence="7" key="1">
    <citation type="submission" date="2018-02" db="EMBL/GenBank/DDBJ databases">
        <authorList>
            <person name="Hausmann B."/>
        </authorList>
    </citation>
    <scope>NUCLEOTIDE SEQUENCE [LARGE SCALE GENOMIC DNA]</scope>
    <source>
        <strain evidence="7">Peat soil MAG SbA5</strain>
    </source>
</reference>
<proteinExistence type="inferred from homology"/>
<keyword evidence="3 4" id="KW-0456">Lyase</keyword>
<evidence type="ECO:0000313" key="7">
    <source>
        <dbReference type="Proteomes" id="UP000239735"/>
    </source>
</evidence>
<dbReference type="EMBL" id="OKRB01000091">
    <property type="protein sequence ID" value="SPE22494.1"/>
    <property type="molecule type" value="Genomic_DNA"/>
</dbReference>
<dbReference type="InterPro" id="IPR036754">
    <property type="entry name" value="YbaK/aa-tRNA-synt-asso_dom_sf"/>
</dbReference>
<accession>A0A2N9LH94</accession>
<evidence type="ECO:0000259" key="5">
    <source>
        <dbReference type="Pfam" id="PF04073"/>
    </source>
</evidence>
<dbReference type="SUPFAM" id="SSF55826">
    <property type="entry name" value="YbaK/ProRS associated domain"/>
    <property type="match status" value="1"/>
</dbReference>
<dbReference type="InterPro" id="IPR007214">
    <property type="entry name" value="YbaK/aa-tRNA-synth-assoc-dom"/>
</dbReference>
<dbReference type="EC" id="4.2.-.-" evidence="4"/>
<dbReference type="GO" id="GO:0016829">
    <property type="term" value="F:lyase activity"/>
    <property type="evidence" value="ECO:0007669"/>
    <property type="project" value="UniProtKB-KW"/>
</dbReference>
<comment type="similarity">
    <text evidence="1 4">Belongs to the prolyl-tRNA editing family. YbaK/EbsC subfamily.</text>
</comment>
<dbReference type="PANTHER" id="PTHR30411">
    <property type="entry name" value="CYTOPLASMIC PROTEIN"/>
    <property type="match status" value="1"/>
</dbReference>